<evidence type="ECO:0000313" key="2">
    <source>
        <dbReference type="Proteomes" id="UP000249522"/>
    </source>
</evidence>
<accession>A0A2W1LIJ4</accession>
<organism evidence="1 2">
    <name type="scientific">Paenibacillus sambharensis</name>
    <dbReference type="NCBI Taxonomy" id="1803190"/>
    <lineage>
        <taxon>Bacteria</taxon>
        <taxon>Bacillati</taxon>
        <taxon>Bacillota</taxon>
        <taxon>Bacilli</taxon>
        <taxon>Bacillales</taxon>
        <taxon>Paenibacillaceae</taxon>
        <taxon>Paenibacillus</taxon>
    </lineage>
</organism>
<sequence>MRAVEEMPLARQVDYVFRQLENELTNAVGGTVSIQIRNNAVGKYGVKHHPIDTRDGVVNTCSGTGLSAEQVAAFRKMAVEVLQMKRNWTHGEIQYDFSVRESSRNWSASVMYESNYNAVNWMSRYQPQHKTSFMEFN</sequence>
<proteinExistence type="predicted"/>
<dbReference type="GO" id="GO:0008168">
    <property type="term" value="F:methyltransferase activity"/>
    <property type="evidence" value="ECO:0007669"/>
    <property type="project" value="UniProtKB-KW"/>
</dbReference>
<dbReference type="EMBL" id="QKRB01000053">
    <property type="protein sequence ID" value="PZD94384.1"/>
    <property type="molecule type" value="Genomic_DNA"/>
</dbReference>
<reference evidence="1 2" key="1">
    <citation type="submission" date="2018-06" db="EMBL/GenBank/DDBJ databases">
        <title>Paenibacillus imtechensis sp. nov.</title>
        <authorList>
            <person name="Pinnaka A.K."/>
            <person name="Singh H."/>
            <person name="Kaur M."/>
        </authorList>
    </citation>
    <scope>NUCLEOTIDE SEQUENCE [LARGE SCALE GENOMIC DNA]</scope>
    <source>
        <strain evidence="1 2">SMB1</strain>
    </source>
</reference>
<keyword evidence="2" id="KW-1185">Reference proteome</keyword>
<dbReference type="AlphaFoldDB" id="A0A2W1LIJ4"/>
<gene>
    <name evidence="1" type="ORF">DNH61_18460</name>
</gene>
<dbReference type="Proteomes" id="UP000249522">
    <property type="component" value="Unassembled WGS sequence"/>
</dbReference>
<keyword evidence="1" id="KW-0808">Transferase</keyword>
<evidence type="ECO:0000313" key="1">
    <source>
        <dbReference type="EMBL" id="PZD94384.1"/>
    </source>
</evidence>
<dbReference type="OrthoDB" id="2649617at2"/>
<comment type="caution">
    <text evidence="1">The sequence shown here is derived from an EMBL/GenBank/DDBJ whole genome shotgun (WGS) entry which is preliminary data.</text>
</comment>
<name>A0A2W1LIJ4_9BACL</name>
<dbReference type="GO" id="GO:0032259">
    <property type="term" value="P:methylation"/>
    <property type="evidence" value="ECO:0007669"/>
    <property type="project" value="UniProtKB-KW"/>
</dbReference>
<keyword evidence="1" id="KW-0489">Methyltransferase</keyword>
<protein>
    <submittedName>
        <fullName evidence="1">O-methyltransferase</fullName>
    </submittedName>
</protein>